<keyword evidence="4" id="KW-0680">Restriction system</keyword>
<dbReference type="PROSITE" id="PS00094">
    <property type="entry name" value="C5_MTASE_1"/>
    <property type="match status" value="1"/>
</dbReference>
<dbReference type="KEGG" id="fpn:ABE65_012305"/>
<dbReference type="PROSITE" id="PS00095">
    <property type="entry name" value="C5_MTASE_2"/>
    <property type="match status" value="1"/>
</dbReference>
<dbReference type="AlphaFoldDB" id="A0A160IN83"/>
<dbReference type="REBASE" id="145302">
    <property type="entry name" value="M.Fph2529ORF12305P"/>
</dbReference>
<evidence type="ECO:0000256" key="2">
    <source>
        <dbReference type="ARBA" id="ARBA00022679"/>
    </source>
</evidence>
<dbReference type="GO" id="GO:0003886">
    <property type="term" value="F:DNA (cytosine-5-)-methyltransferase activity"/>
    <property type="evidence" value="ECO:0007669"/>
    <property type="project" value="UniProtKB-EC"/>
</dbReference>
<dbReference type="InterPro" id="IPR001525">
    <property type="entry name" value="C5_MeTfrase"/>
</dbReference>
<dbReference type="Pfam" id="PF00145">
    <property type="entry name" value="DNA_methylase"/>
    <property type="match status" value="1"/>
</dbReference>
<evidence type="ECO:0000256" key="5">
    <source>
        <dbReference type="PROSITE-ProRule" id="PRU01016"/>
    </source>
</evidence>
<dbReference type="SUPFAM" id="SSF53335">
    <property type="entry name" value="S-adenosyl-L-methionine-dependent methyltransferases"/>
    <property type="match status" value="1"/>
</dbReference>
<dbReference type="PROSITE" id="PS51679">
    <property type="entry name" value="SAM_MT_C5"/>
    <property type="match status" value="1"/>
</dbReference>
<dbReference type="PANTHER" id="PTHR46098">
    <property type="entry name" value="TRNA (CYTOSINE(38)-C(5))-METHYLTRANSFERASE"/>
    <property type="match status" value="1"/>
</dbReference>
<dbReference type="InterPro" id="IPR050750">
    <property type="entry name" value="C5-MTase"/>
</dbReference>
<keyword evidence="2 5" id="KW-0808">Transferase</keyword>
<protein>
    <recommendedName>
        <fullName evidence="7">Cytosine-specific methyltransferase</fullName>
        <ecNumber evidence="7">2.1.1.37</ecNumber>
    </recommendedName>
</protein>
<keyword evidence="3 5" id="KW-0949">S-adenosyl-L-methionine</keyword>
<name>A0A160IN83_9BACL</name>
<dbReference type="PRINTS" id="PR00105">
    <property type="entry name" value="C5METTRFRASE"/>
</dbReference>
<dbReference type="EC" id="2.1.1.37" evidence="7"/>
<dbReference type="GO" id="GO:0009307">
    <property type="term" value="P:DNA restriction-modification system"/>
    <property type="evidence" value="ECO:0007669"/>
    <property type="project" value="UniProtKB-KW"/>
</dbReference>
<feature type="active site" evidence="5">
    <location>
        <position position="80"/>
    </location>
</feature>
<evidence type="ECO:0000256" key="7">
    <source>
        <dbReference type="RuleBase" id="RU000417"/>
    </source>
</evidence>
<dbReference type="InterPro" id="IPR029063">
    <property type="entry name" value="SAM-dependent_MTases_sf"/>
</dbReference>
<dbReference type="EMBL" id="CP015378">
    <property type="protein sequence ID" value="ANC77537.1"/>
    <property type="molecule type" value="Genomic_DNA"/>
</dbReference>
<evidence type="ECO:0000256" key="4">
    <source>
        <dbReference type="ARBA" id="ARBA00022747"/>
    </source>
</evidence>
<comment type="similarity">
    <text evidence="5 6">Belongs to the class I-like SAM-binding methyltransferase superfamily. C5-methyltransferase family.</text>
</comment>
<dbReference type="InterPro" id="IPR018117">
    <property type="entry name" value="C5_DNA_meth_AS"/>
</dbReference>
<proteinExistence type="inferred from homology"/>
<dbReference type="Gene3D" id="3.40.50.150">
    <property type="entry name" value="Vaccinia Virus protein VP39"/>
    <property type="match status" value="1"/>
</dbReference>
<sequence length="423" mass="48463">MLNVIELFAGVGGFRIGLERTGHFQVVWGNQWEPSKKAQDAFVCYSTNFKDNGIHSNEDISTVKSEYLPNAEVLVGGFPCQDYSVARSLSGEKGIQGKKGVLFWEIMRLISERQQLGRKPKYVLLENVDRLLKSPSKQRGRDFGIMLAAFHNAGYDVEWRVINAADYGLSQRRRRVFIFAYDRSLKYAKQLSKISNPKILEQDGFFATKFPVTMEFLNTKKITEGNLDEDLVNISDEFKGNFYNSGIMKDGEFISMELTPLKSAPIPLSDILEEEVDEKYYLTEMAKEKFIYLKGSKKVERTSTTGHKYIFSEGGMSLPENMDLPGRTMLTSEGTTNRSTHVVPDKKTGRWRYLTPVECERLNGFPDNWTNTGMSERMRYFCMGNALVVDLITLMGERIHEIEIQEPQIEKSKEKQEEQITLF</sequence>
<dbReference type="Gene3D" id="3.90.120.30">
    <property type="match status" value="1"/>
</dbReference>
<dbReference type="GO" id="GO:0032259">
    <property type="term" value="P:methylation"/>
    <property type="evidence" value="ECO:0007669"/>
    <property type="project" value="UniProtKB-KW"/>
</dbReference>
<keyword evidence="9" id="KW-1185">Reference proteome</keyword>
<dbReference type="STRING" id="1221500.ABE65_012305"/>
<dbReference type="PANTHER" id="PTHR46098:SF1">
    <property type="entry name" value="TRNA (CYTOSINE(38)-C(5))-METHYLTRANSFERASE"/>
    <property type="match status" value="1"/>
</dbReference>
<accession>A0A160IN83</accession>
<dbReference type="RefSeq" id="WP_066395295.1">
    <property type="nucleotide sequence ID" value="NZ_CP015378.1"/>
</dbReference>
<dbReference type="InterPro" id="IPR031303">
    <property type="entry name" value="C5_meth_CS"/>
</dbReference>
<evidence type="ECO:0000313" key="9">
    <source>
        <dbReference type="Proteomes" id="UP000076623"/>
    </source>
</evidence>
<dbReference type="Proteomes" id="UP000076623">
    <property type="component" value="Chromosome"/>
</dbReference>
<evidence type="ECO:0000256" key="6">
    <source>
        <dbReference type="RuleBase" id="RU000416"/>
    </source>
</evidence>
<gene>
    <name evidence="8" type="ORF">ABE65_012305</name>
</gene>
<keyword evidence="1 5" id="KW-0489">Methyltransferase</keyword>
<dbReference type="NCBIfam" id="TIGR00675">
    <property type="entry name" value="dcm"/>
    <property type="match status" value="1"/>
</dbReference>
<evidence type="ECO:0000256" key="1">
    <source>
        <dbReference type="ARBA" id="ARBA00022603"/>
    </source>
</evidence>
<evidence type="ECO:0000256" key="3">
    <source>
        <dbReference type="ARBA" id="ARBA00022691"/>
    </source>
</evidence>
<evidence type="ECO:0000313" key="8">
    <source>
        <dbReference type="EMBL" id="ANC77537.1"/>
    </source>
</evidence>
<organism evidence="8 9">
    <name type="scientific">Fictibacillus phosphorivorans</name>
    <dbReference type="NCBI Taxonomy" id="1221500"/>
    <lineage>
        <taxon>Bacteria</taxon>
        <taxon>Bacillati</taxon>
        <taxon>Bacillota</taxon>
        <taxon>Bacilli</taxon>
        <taxon>Bacillales</taxon>
        <taxon>Fictibacillaceae</taxon>
        <taxon>Fictibacillus</taxon>
    </lineage>
</organism>
<reference evidence="8 9" key="1">
    <citation type="submission" date="2016-04" db="EMBL/GenBank/DDBJ databases">
        <title>Complete genome sequence of Fictibacillus phosphorivorans G25-29, a strain toxic to nematodes.</title>
        <authorList>
            <person name="Zheng Z."/>
        </authorList>
    </citation>
    <scope>NUCLEOTIDE SEQUENCE [LARGE SCALE GENOMIC DNA]</scope>
    <source>
        <strain evidence="8 9">G25-29</strain>
    </source>
</reference>
<comment type="catalytic activity">
    <reaction evidence="7">
        <text>a 2'-deoxycytidine in DNA + S-adenosyl-L-methionine = a 5-methyl-2'-deoxycytidine in DNA + S-adenosyl-L-homocysteine + H(+)</text>
        <dbReference type="Rhea" id="RHEA:13681"/>
        <dbReference type="Rhea" id="RHEA-COMP:11369"/>
        <dbReference type="Rhea" id="RHEA-COMP:11370"/>
        <dbReference type="ChEBI" id="CHEBI:15378"/>
        <dbReference type="ChEBI" id="CHEBI:57856"/>
        <dbReference type="ChEBI" id="CHEBI:59789"/>
        <dbReference type="ChEBI" id="CHEBI:85452"/>
        <dbReference type="ChEBI" id="CHEBI:85454"/>
        <dbReference type="EC" id="2.1.1.37"/>
    </reaction>
</comment>